<proteinExistence type="predicted"/>
<evidence type="ECO:0000313" key="2">
    <source>
        <dbReference type="Proteomes" id="UP000001963"/>
    </source>
</evidence>
<keyword evidence="2" id="KW-1185">Reference proteome</keyword>
<protein>
    <submittedName>
        <fullName evidence="1">Excisionase</fullName>
    </submittedName>
</protein>
<reference evidence="1 2" key="1">
    <citation type="journal article" date="2007" name="J. Bacteriol.">
        <title>Genome sequence analysis of the emerging human pathogenic acetic acid bacterium Granulibacter bethesdensis.</title>
        <authorList>
            <person name="Greenberg D.E."/>
            <person name="Porcella S.F."/>
            <person name="Zelazny A.M."/>
            <person name="Virtaneva K."/>
            <person name="Sturdevant D.E."/>
            <person name="Kupko J.J.III."/>
            <person name="Barbian K.D."/>
            <person name="Babar A."/>
            <person name="Dorward D.W."/>
            <person name="Holland S.M."/>
        </authorList>
    </citation>
    <scope>NUCLEOTIDE SEQUENCE [LARGE SCALE GENOMIC DNA]</scope>
    <source>
        <strain evidence="2">ATCC BAA-1260 / CGDNIH1</strain>
    </source>
</reference>
<dbReference type="OrthoDB" id="26212at2"/>
<dbReference type="Proteomes" id="UP000001963">
    <property type="component" value="Chromosome"/>
</dbReference>
<accession>Q0BRR0</accession>
<gene>
    <name evidence="1" type="ordered locus">GbCGDNIH1_1594</name>
</gene>
<dbReference type="HOGENOM" id="CLU_3153368_0_0_5"/>
<dbReference type="EMBL" id="CP000394">
    <property type="protein sequence ID" value="ABI62492.1"/>
    <property type="molecule type" value="Genomic_DNA"/>
</dbReference>
<name>Q0BRR0_GRABC</name>
<evidence type="ECO:0000313" key="1">
    <source>
        <dbReference type="EMBL" id="ABI62492.1"/>
    </source>
</evidence>
<organism evidence="1 2">
    <name type="scientific">Granulibacter bethesdensis (strain ATCC BAA-1260 / CGDNIH1)</name>
    <dbReference type="NCBI Taxonomy" id="391165"/>
    <lineage>
        <taxon>Bacteria</taxon>
        <taxon>Pseudomonadati</taxon>
        <taxon>Pseudomonadota</taxon>
        <taxon>Alphaproteobacteria</taxon>
        <taxon>Acetobacterales</taxon>
        <taxon>Acetobacteraceae</taxon>
        <taxon>Granulibacter</taxon>
    </lineage>
</organism>
<dbReference type="RefSeq" id="WP_011632296.1">
    <property type="nucleotide sequence ID" value="NC_008343.2"/>
</dbReference>
<sequence length="48" mass="5775">MERGDIPFKYVGRHRRIKAEDVSKYQRIRDEKRRQALEELAEMDAGLI</sequence>
<dbReference type="KEGG" id="gbe:GbCGDNIH1_1594"/>
<dbReference type="AlphaFoldDB" id="Q0BRR0"/>